<proteinExistence type="predicted"/>
<sequence length="244" mass="27845">MPLESDFESNSSVENPISREIRKICTEDLESPIQERLLGTPQFRSTPIPSPSPGIRRKKNPFNGGTTCNPLRMIVSPSYSYKLCRAPSDPGEILRLLRNLKVPQFSELGGSAGPSDDCRRSRYEEEQLKHEYEQDTDEDSISRLLLDVMRFNHQLDLYEFRKTILVDKLEALILESSQTIPPSDGIDYQDRGYISREQTGSYDSDQENNPLKWRTNHKENNLAKESLGLTPIIPPLKGILRVPK</sequence>
<dbReference type="EMBL" id="JAHMUF010000003">
    <property type="protein sequence ID" value="KAG7195618.1"/>
    <property type="molecule type" value="Genomic_DNA"/>
</dbReference>
<comment type="caution">
    <text evidence="2">The sequence shown here is derived from an EMBL/GenBank/DDBJ whole genome shotgun (WGS) entry which is preliminary data.</text>
</comment>
<dbReference type="RefSeq" id="XP_043051163.1">
    <property type="nucleotide sequence ID" value="XM_043194111.1"/>
</dbReference>
<dbReference type="Proteomes" id="UP000790833">
    <property type="component" value="Unassembled WGS sequence"/>
</dbReference>
<dbReference type="GeneID" id="66116759"/>
<organism evidence="2 3">
    <name type="scientific">Scheffersomyces spartinae</name>
    <dbReference type="NCBI Taxonomy" id="45513"/>
    <lineage>
        <taxon>Eukaryota</taxon>
        <taxon>Fungi</taxon>
        <taxon>Dikarya</taxon>
        <taxon>Ascomycota</taxon>
        <taxon>Saccharomycotina</taxon>
        <taxon>Pichiomycetes</taxon>
        <taxon>Debaryomycetaceae</taxon>
        <taxon>Scheffersomyces</taxon>
    </lineage>
</organism>
<keyword evidence="3" id="KW-1185">Reference proteome</keyword>
<evidence type="ECO:0000313" key="3">
    <source>
        <dbReference type="Proteomes" id="UP000790833"/>
    </source>
</evidence>
<name>A0A9P8AK98_9ASCO</name>
<accession>A0A9P8AK98</accession>
<evidence type="ECO:0000313" key="2">
    <source>
        <dbReference type="EMBL" id="KAG7195618.1"/>
    </source>
</evidence>
<evidence type="ECO:0000256" key="1">
    <source>
        <dbReference type="SAM" id="MobiDB-lite"/>
    </source>
</evidence>
<dbReference type="AlphaFoldDB" id="A0A9P8AK98"/>
<gene>
    <name evidence="2" type="ORF">KQ657_003385</name>
</gene>
<protein>
    <submittedName>
        <fullName evidence="2">Uncharacterized protein</fullName>
    </submittedName>
</protein>
<reference evidence="2" key="1">
    <citation type="submission" date="2021-03" db="EMBL/GenBank/DDBJ databases">
        <authorList>
            <person name="Palmer J.M."/>
        </authorList>
    </citation>
    <scope>NUCLEOTIDE SEQUENCE</scope>
    <source>
        <strain evidence="2">ARV_011</strain>
    </source>
</reference>
<feature type="region of interest" description="Disordered" evidence="1">
    <location>
        <begin position="35"/>
        <end position="64"/>
    </location>
</feature>